<dbReference type="HOGENOM" id="CLU_2998090_0_0_1"/>
<evidence type="ECO:0000313" key="2">
    <source>
        <dbReference type="Proteomes" id="UP000011668"/>
    </source>
</evidence>
<protein>
    <submittedName>
        <fullName evidence="1">Uncharacterized protein</fullName>
    </submittedName>
</protein>
<name>L8WS46_THACA</name>
<organism evidence="1 2">
    <name type="scientific">Thanatephorus cucumeris (strain AG1-IA)</name>
    <name type="common">Rice sheath blight fungus</name>
    <name type="synonym">Rhizoctonia solani</name>
    <dbReference type="NCBI Taxonomy" id="983506"/>
    <lineage>
        <taxon>Eukaryota</taxon>
        <taxon>Fungi</taxon>
        <taxon>Dikarya</taxon>
        <taxon>Basidiomycota</taxon>
        <taxon>Agaricomycotina</taxon>
        <taxon>Agaricomycetes</taxon>
        <taxon>Cantharellales</taxon>
        <taxon>Ceratobasidiaceae</taxon>
        <taxon>Rhizoctonia</taxon>
        <taxon>Rhizoctonia solani AG-1</taxon>
    </lineage>
</organism>
<evidence type="ECO:0000313" key="1">
    <source>
        <dbReference type="EMBL" id="ELU39209.1"/>
    </source>
</evidence>
<accession>L8WS46</accession>
<dbReference type="AlphaFoldDB" id="L8WS46"/>
<comment type="caution">
    <text evidence="1">The sequence shown here is derived from an EMBL/GenBank/DDBJ whole genome shotgun (WGS) entry which is preliminary data.</text>
</comment>
<proteinExistence type="predicted"/>
<dbReference type="EMBL" id="AFRT01001877">
    <property type="protein sequence ID" value="ELU39209.1"/>
    <property type="molecule type" value="Genomic_DNA"/>
</dbReference>
<sequence length="57" mass="6128">MKPKVNVLPGEGDLCLSKAGTSMKAHNVQKTSPFKSRSGLAERSLDKMIVGGKVWTI</sequence>
<keyword evidence="2" id="KW-1185">Reference proteome</keyword>
<reference evidence="1 2" key="1">
    <citation type="journal article" date="2013" name="Nat. Commun.">
        <title>The evolution and pathogenic mechanisms of the rice sheath blight pathogen.</title>
        <authorList>
            <person name="Zheng A."/>
            <person name="Lin R."/>
            <person name="Xu L."/>
            <person name="Qin P."/>
            <person name="Tang C."/>
            <person name="Ai P."/>
            <person name="Zhang D."/>
            <person name="Liu Y."/>
            <person name="Sun Z."/>
            <person name="Feng H."/>
            <person name="Wang Y."/>
            <person name="Chen Y."/>
            <person name="Liang X."/>
            <person name="Fu R."/>
            <person name="Li Q."/>
            <person name="Zhang J."/>
            <person name="Yu X."/>
            <person name="Xie Z."/>
            <person name="Ding L."/>
            <person name="Guan P."/>
            <person name="Tang J."/>
            <person name="Liang Y."/>
            <person name="Wang S."/>
            <person name="Deng Q."/>
            <person name="Li S."/>
            <person name="Zhu J."/>
            <person name="Wang L."/>
            <person name="Liu H."/>
            <person name="Li P."/>
        </authorList>
    </citation>
    <scope>NUCLEOTIDE SEQUENCE [LARGE SCALE GENOMIC DNA]</scope>
    <source>
        <strain evidence="2">AG-1 IA</strain>
    </source>
</reference>
<dbReference type="Proteomes" id="UP000011668">
    <property type="component" value="Unassembled WGS sequence"/>
</dbReference>
<gene>
    <name evidence="1" type="ORF">AG1IA_06762</name>
</gene>